<accession>A0A835YYW9</accession>
<organism evidence="1 2">
    <name type="scientific">Tribonema minus</name>
    <dbReference type="NCBI Taxonomy" id="303371"/>
    <lineage>
        <taxon>Eukaryota</taxon>
        <taxon>Sar</taxon>
        <taxon>Stramenopiles</taxon>
        <taxon>Ochrophyta</taxon>
        <taxon>PX clade</taxon>
        <taxon>Xanthophyceae</taxon>
        <taxon>Tribonematales</taxon>
        <taxon>Tribonemataceae</taxon>
        <taxon>Tribonema</taxon>
    </lineage>
</organism>
<dbReference type="Proteomes" id="UP000664859">
    <property type="component" value="Unassembled WGS sequence"/>
</dbReference>
<evidence type="ECO:0000313" key="2">
    <source>
        <dbReference type="Proteomes" id="UP000664859"/>
    </source>
</evidence>
<protein>
    <submittedName>
        <fullName evidence="1">Uncharacterized protein</fullName>
    </submittedName>
</protein>
<sequence length="300" mass="33481">MYRRWLACLIAATGATYFQEFCLRITFHFRDRGSRQKQKERTTPVRYVLALLLQGVSAGHCLAAALPCCSSNVHGVVSRSLLVDAACARDTGGVHAESSCCYASAAGQPPRQVARLRLRGGSRGGARRAQPAGAGPLRGRTRGAIAWSAQCGVTAEHHHICLEVGKMNQQKICRIRNTLRVRSSRRKDTMSVELILARFCSRDFPADDASFDEWWQQLPQAMQSRYSLDACELHDGAKRLVFQLHTETFGIVHGFIMYDDVLSRRKGFQIAVVHPASLQTWGGVTRKQLATKLRMDPHRF</sequence>
<evidence type="ECO:0000313" key="1">
    <source>
        <dbReference type="EMBL" id="KAG5182602.1"/>
    </source>
</evidence>
<dbReference type="EMBL" id="JAFCMP010000235">
    <property type="protein sequence ID" value="KAG5182602.1"/>
    <property type="molecule type" value="Genomic_DNA"/>
</dbReference>
<name>A0A835YYW9_9STRA</name>
<comment type="caution">
    <text evidence="1">The sequence shown here is derived from an EMBL/GenBank/DDBJ whole genome shotgun (WGS) entry which is preliminary data.</text>
</comment>
<gene>
    <name evidence="1" type="ORF">JKP88DRAFT_263176</name>
</gene>
<reference evidence="1" key="1">
    <citation type="submission" date="2021-02" db="EMBL/GenBank/DDBJ databases">
        <title>First Annotated Genome of the Yellow-green Alga Tribonema minus.</title>
        <authorList>
            <person name="Mahan K.M."/>
        </authorList>
    </citation>
    <scope>NUCLEOTIDE SEQUENCE</scope>
    <source>
        <strain evidence="1">UTEX B ZZ1240</strain>
    </source>
</reference>
<proteinExistence type="predicted"/>
<dbReference type="AlphaFoldDB" id="A0A835YYW9"/>
<keyword evidence="2" id="KW-1185">Reference proteome</keyword>